<evidence type="ECO:0000313" key="3">
    <source>
        <dbReference type="Proteomes" id="UP001161247"/>
    </source>
</evidence>
<accession>A0AAV1DR86</accession>
<feature type="region of interest" description="Disordered" evidence="1">
    <location>
        <begin position="1"/>
        <end position="24"/>
    </location>
</feature>
<sequence length="72" mass="7948">MGTPSGNSFDNLIPYSKGPYKESDYGNEEVAQSFKEEKKRKQMEAMADDLFNHYGGRKRAAAGSRKGVSARG</sequence>
<organism evidence="2 3">
    <name type="scientific">Oldenlandia corymbosa var. corymbosa</name>
    <dbReference type="NCBI Taxonomy" id="529605"/>
    <lineage>
        <taxon>Eukaryota</taxon>
        <taxon>Viridiplantae</taxon>
        <taxon>Streptophyta</taxon>
        <taxon>Embryophyta</taxon>
        <taxon>Tracheophyta</taxon>
        <taxon>Spermatophyta</taxon>
        <taxon>Magnoliopsida</taxon>
        <taxon>eudicotyledons</taxon>
        <taxon>Gunneridae</taxon>
        <taxon>Pentapetalae</taxon>
        <taxon>asterids</taxon>
        <taxon>lamiids</taxon>
        <taxon>Gentianales</taxon>
        <taxon>Rubiaceae</taxon>
        <taxon>Rubioideae</taxon>
        <taxon>Spermacoceae</taxon>
        <taxon>Hedyotis-Oldenlandia complex</taxon>
        <taxon>Oldenlandia</taxon>
    </lineage>
</organism>
<feature type="compositionally biased region" description="Polar residues" evidence="1">
    <location>
        <begin position="1"/>
        <end position="10"/>
    </location>
</feature>
<dbReference type="Proteomes" id="UP001161247">
    <property type="component" value="Chromosome 6"/>
</dbReference>
<evidence type="ECO:0000256" key="1">
    <source>
        <dbReference type="SAM" id="MobiDB-lite"/>
    </source>
</evidence>
<name>A0AAV1DR86_OLDCO</name>
<dbReference type="EMBL" id="OX459123">
    <property type="protein sequence ID" value="CAI9110352.1"/>
    <property type="molecule type" value="Genomic_DNA"/>
</dbReference>
<proteinExistence type="predicted"/>
<dbReference type="AlphaFoldDB" id="A0AAV1DR86"/>
<reference evidence="2" key="1">
    <citation type="submission" date="2023-03" db="EMBL/GenBank/DDBJ databases">
        <authorList>
            <person name="Julca I."/>
        </authorList>
    </citation>
    <scope>NUCLEOTIDE SEQUENCE</scope>
</reference>
<protein>
    <submittedName>
        <fullName evidence="2">OLC1v1010360C1</fullName>
    </submittedName>
</protein>
<evidence type="ECO:0000313" key="2">
    <source>
        <dbReference type="EMBL" id="CAI9110352.1"/>
    </source>
</evidence>
<gene>
    <name evidence="2" type="ORF">OLC1_LOCUS18022</name>
</gene>
<keyword evidence="3" id="KW-1185">Reference proteome</keyword>